<evidence type="ECO:0000313" key="5">
    <source>
        <dbReference type="EMBL" id="APT88734.1"/>
    </source>
</evidence>
<accession>A0A1L7CSA1</accession>
<keyword evidence="6" id="KW-1185">Reference proteome</keyword>
<dbReference type="Proteomes" id="UP000185434">
    <property type="component" value="Chromosome"/>
</dbReference>
<feature type="transmembrane region" description="Helical" evidence="3">
    <location>
        <begin position="30"/>
        <end position="51"/>
    </location>
</feature>
<evidence type="ECO:0000313" key="6">
    <source>
        <dbReference type="Proteomes" id="UP000185434"/>
    </source>
</evidence>
<keyword evidence="3" id="KW-1133">Transmembrane helix</keyword>
<dbReference type="PANTHER" id="PTHR45625:SF3">
    <property type="entry name" value="PEPTIDYL-PROLYL CIS-TRANS ISOMERASE B-RELATED"/>
    <property type="match status" value="1"/>
</dbReference>
<dbReference type="OrthoDB" id="5507614at2"/>
<dbReference type="EMBL" id="CP009247">
    <property type="protein sequence ID" value="APT88734.1"/>
    <property type="molecule type" value="Genomic_DNA"/>
</dbReference>
<dbReference type="CDD" id="cd00317">
    <property type="entry name" value="cyclophilin"/>
    <property type="match status" value="1"/>
</dbReference>
<dbReference type="Pfam" id="PF00160">
    <property type="entry name" value="Pro_isomerase"/>
    <property type="match status" value="1"/>
</dbReference>
<dbReference type="Gene3D" id="2.40.100.10">
    <property type="entry name" value="Cyclophilin-like"/>
    <property type="match status" value="1"/>
</dbReference>
<evidence type="ECO:0000256" key="3">
    <source>
        <dbReference type="SAM" id="Phobius"/>
    </source>
</evidence>
<dbReference type="PROSITE" id="PS50072">
    <property type="entry name" value="CSA_PPIASE_2"/>
    <property type="match status" value="1"/>
</dbReference>
<evidence type="ECO:0000259" key="4">
    <source>
        <dbReference type="PROSITE" id="PS50072"/>
    </source>
</evidence>
<dbReference type="PANTHER" id="PTHR45625">
    <property type="entry name" value="PEPTIDYL-PROLYL CIS-TRANS ISOMERASE-RELATED"/>
    <property type="match status" value="1"/>
</dbReference>
<organism evidence="5 6">
    <name type="scientific">Corynebacterium frankenforstense DSM 45800</name>
    <dbReference type="NCBI Taxonomy" id="1437875"/>
    <lineage>
        <taxon>Bacteria</taxon>
        <taxon>Bacillati</taxon>
        <taxon>Actinomycetota</taxon>
        <taxon>Actinomycetes</taxon>
        <taxon>Mycobacteriales</taxon>
        <taxon>Corynebacteriaceae</taxon>
        <taxon>Corynebacterium</taxon>
    </lineage>
</organism>
<dbReference type="InterPro" id="IPR002130">
    <property type="entry name" value="Cyclophilin-type_PPIase_dom"/>
</dbReference>
<reference evidence="5 6" key="1">
    <citation type="submission" date="2014-08" db="EMBL/GenBank/DDBJ databases">
        <title>Complete genome sequence of Corynebacterium frankenforstense ST18(T) (=DSM 45800(T)), isolated from raw cow milk.</title>
        <authorList>
            <person name="Ruckert C."/>
            <person name="Albersmeier A."/>
            <person name="Winkler A."/>
            <person name="Lipski A."/>
            <person name="Kalinowski J."/>
        </authorList>
    </citation>
    <scope>NUCLEOTIDE SEQUENCE [LARGE SCALE GENOMIC DNA]</scope>
    <source>
        <strain evidence="5 6">ST18</strain>
    </source>
</reference>
<protein>
    <submittedName>
        <fullName evidence="5">Isomerase</fullName>
    </submittedName>
</protein>
<gene>
    <name evidence="5" type="ORF">CFRA_05165</name>
</gene>
<dbReference type="STRING" id="1437875.CFRA_05165"/>
<dbReference type="KEGG" id="cfk:CFRA_05165"/>
<dbReference type="InterPro" id="IPR044666">
    <property type="entry name" value="Cyclophilin_A-like"/>
</dbReference>
<comment type="function">
    <text evidence="1">PPIases accelerate the folding of proteins. It catalyzes the cis-trans isomerization of proline imidic peptide bonds in oligopeptides.</text>
</comment>
<evidence type="ECO:0000256" key="2">
    <source>
        <dbReference type="SAM" id="MobiDB-lite"/>
    </source>
</evidence>
<keyword evidence="5" id="KW-0413">Isomerase</keyword>
<sequence>MSNEQRGQEALDALDKALKSRDRAEKSKPLAVVAMSAVAILAIVGVVWFLATRDSEEDVVADDAESTEQTSEAQVEPLALERENPLPETVTCSYDDAGEAAREVSKPQTENVPATGEVTVTLQTGQGPIPMTLDRSVSPCTVNAFVHMSEQGYFNDTVCHRMTSGALNVLQCGDPTGTGSGGPGFQFANEYPTDEMGAQTGKPVTYPRGTVAMANSGPDTNGSQFFLNYDDSQLPPDYTYFGKITDEGMDTLGKIAEAGVEGDPNNGAPAEEVRISEATVNK</sequence>
<feature type="region of interest" description="Disordered" evidence="2">
    <location>
        <begin position="60"/>
        <end position="86"/>
    </location>
</feature>
<name>A0A1L7CSA1_9CORY</name>
<keyword evidence="3" id="KW-0812">Transmembrane</keyword>
<keyword evidence="3" id="KW-0472">Membrane</keyword>
<dbReference type="SUPFAM" id="SSF50891">
    <property type="entry name" value="Cyclophilin-like"/>
    <property type="match status" value="1"/>
</dbReference>
<dbReference type="RefSeq" id="WP_075663721.1">
    <property type="nucleotide sequence ID" value="NZ_CP009247.1"/>
</dbReference>
<proteinExistence type="predicted"/>
<dbReference type="GO" id="GO:0003755">
    <property type="term" value="F:peptidyl-prolyl cis-trans isomerase activity"/>
    <property type="evidence" value="ECO:0007669"/>
    <property type="project" value="InterPro"/>
</dbReference>
<feature type="region of interest" description="Disordered" evidence="2">
    <location>
        <begin position="258"/>
        <end position="282"/>
    </location>
</feature>
<dbReference type="InterPro" id="IPR029000">
    <property type="entry name" value="Cyclophilin-like_dom_sf"/>
</dbReference>
<evidence type="ECO:0000256" key="1">
    <source>
        <dbReference type="ARBA" id="ARBA00002388"/>
    </source>
</evidence>
<feature type="domain" description="PPIase cyclophilin-type" evidence="4">
    <location>
        <begin position="127"/>
        <end position="280"/>
    </location>
</feature>
<dbReference type="AlphaFoldDB" id="A0A1L7CSA1"/>